<keyword evidence="5" id="KW-1185">Reference proteome</keyword>
<dbReference type="GO" id="GO:0005829">
    <property type="term" value="C:cytosol"/>
    <property type="evidence" value="ECO:0007669"/>
    <property type="project" value="TreeGrafter"/>
</dbReference>
<accession>A0A5R9FT45</accession>
<dbReference type="PANTHER" id="PTHR10584:SF166">
    <property type="entry name" value="RIBOKINASE"/>
    <property type="match status" value="1"/>
</dbReference>
<dbReference type="InterPro" id="IPR011611">
    <property type="entry name" value="PfkB_dom"/>
</dbReference>
<proteinExistence type="predicted"/>
<name>A0A5R9FT45_9ACTN</name>
<evidence type="ECO:0000256" key="2">
    <source>
        <dbReference type="ARBA" id="ARBA00022777"/>
    </source>
</evidence>
<evidence type="ECO:0000313" key="5">
    <source>
        <dbReference type="Proteomes" id="UP000305906"/>
    </source>
</evidence>
<dbReference type="GO" id="GO:0016301">
    <property type="term" value="F:kinase activity"/>
    <property type="evidence" value="ECO:0007669"/>
    <property type="project" value="UniProtKB-KW"/>
</dbReference>
<dbReference type="RefSeq" id="WP_138048158.1">
    <property type="nucleotide sequence ID" value="NZ_VBZC01000037.1"/>
</dbReference>
<dbReference type="SUPFAM" id="SSF53613">
    <property type="entry name" value="Ribokinase-like"/>
    <property type="match status" value="1"/>
</dbReference>
<evidence type="ECO:0000259" key="3">
    <source>
        <dbReference type="Pfam" id="PF00294"/>
    </source>
</evidence>
<sequence length="316" mass="31513">MTAAPDMTVIALGAHVLDTLVSPVEQIPEGQGGQLVEQIKVTAAGPAGGTALVLAKLGATVRSAGAVGTDTIGDQLLALLARDGVDTSLLLRRDGTQTSASVVAVRPDGSHPTLHVIGANGGYGPDDAPWDAITAATHLHLGAPELMGGEAAAKVLSFARDHGVTTSVDCIVPGEAAWLDWIAACLPYVDYLLPNDDQVLGWTGTTDLVTGCRALLDRGAGCVVATAGAAGAVIVTADGEHTVPAFAVDVVDTTGCGDSFSAGFLRGLSLGHDAPEAAVLGCATAAQVAGGLGTDHGDYDLAAIQAFAAGAPTIDR</sequence>
<organism evidence="4 5">
    <name type="scientific">Streptomyces montanus</name>
    <dbReference type="NCBI Taxonomy" id="2580423"/>
    <lineage>
        <taxon>Bacteria</taxon>
        <taxon>Bacillati</taxon>
        <taxon>Actinomycetota</taxon>
        <taxon>Actinomycetes</taxon>
        <taxon>Kitasatosporales</taxon>
        <taxon>Streptomycetaceae</taxon>
        <taxon>Streptomyces</taxon>
    </lineage>
</organism>
<feature type="domain" description="Carbohydrate kinase PfkB" evidence="3">
    <location>
        <begin position="17"/>
        <end position="295"/>
    </location>
</feature>
<dbReference type="Proteomes" id="UP000305906">
    <property type="component" value="Unassembled WGS sequence"/>
</dbReference>
<dbReference type="Pfam" id="PF00294">
    <property type="entry name" value="PfkB"/>
    <property type="match status" value="1"/>
</dbReference>
<dbReference type="EMBL" id="VBZC01000037">
    <property type="protein sequence ID" value="TLS42715.1"/>
    <property type="molecule type" value="Genomic_DNA"/>
</dbReference>
<dbReference type="Gene3D" id="3.40.1190.20">
    <property type="match status" value="1"/>
</dbReference>
<keyword evidence="2 4" id="KW-0418">Kinase</keyword>
<gene>
    <name evidence="4" type="ORF">FE633_29090</name>
</gene>
<protein>
    <submittedName>
        <fullName evidence="4">Carbohydrate kinase family protein</fullName>
    </submittedName>
</protein>
<dbReference type="InterPro" id="IPR029056">
    <property type="entry name" value="Ribokinase-like"/>
</dbReference>
<dbReference type="PANTHER" id="PTHR10584">
    <property type="entry name" value="SUGAR KINASE"/>
    <property type="match status" value="1"/>
</dbReference>
<evidence type="ECO:0000256" key="1">
    <source>
        <dbReference type="ARBA" id="ARBA00022679"/>
    </source>
</evidence>
<reference evidence="4 5" key="1">
    <citation type="submission" date="2019-05" db="EMBL/GenBank/DDBJ databases">
        <title>Streptomyces sp. NEAU-C151, a novel actinomycete isolated from soil.</title>
        <authorList>
            <person name="Han L."/>
            <person name="Jiang H."/>
        </authorList>
    </citation>
    <scope>NUCLEOTIDE SEQUENCE [LARGE SCALE GENOMIC DNA]</scope>
    <source>
        <strain evidence="4 5">NEAU-C151</strain>
    </source>
</reference>
<comment type="caution">
    <text evidence="4">The sequence shown here is derived from an EMBL/GenBank/DDBJ whole genome shotgun (WGS) entry which is preliminary data.</text>
</comment>
<keyword evidence="1" id="KW-0808">Transferase</keyword>
<evidence type="ECO:0000313" key="4">
    <source>
        <dbReference type="EMBL" id="TLS42715.1"/>
    </source>
</evidence>
<dbReference type="AlphaFoldDB" id="A0A5R9FT45"/>